<evidence type="ECO:0000256" key="1">
    <source>
        <dbReference type="PROSITE-ProRule" id="PRU00283"/>
    </source>
</evidence>
<dbReference type="OrthoDB" id="441556at2759"/>
<keyword evidence="1" id="KW-0505">Motor protein</keyword>
<dbReference type="SUPFAM" id="SSF52540">
    <property type="entry name" value="P-loop containing nucleoside triphosphate hydrolases"/>
    <property type="match status" value="1"/>
</dbReference>
<accession>A0A812UY39</accession>
<proteinExistence type="inferred from homology"/>
<dbReference type="AlphaFoldDB" id="A0A812UY39"/>
<dbReference type="Gene3D" id="3.40.850.10">
    <property type="entry name" value="Kinesin motor domain"/>
    <property type="match status" value="1"/>
</dbReference>
<dbReference type="SMART" id="SM00129">
    <property type="entry name" value="KISc"/>
    <property type="match status" value="1"/>
</dbReference>
<dbReference type="GO" id="GO:0003777">
    <property type="term" value="F:microtubule motor activity"/>
    <property type="evidence" value="ECO:0007669"/>
    <property type="project" value="InterPro"/>
</dbReference>
<feature type="compositionally biased region" description="Basic and acidic residues" evidence="3">
    <location>
        <begin position="834"/>
        <end position="845"/>
    </location>
</feature>
<dbReference type="InterPro" id="IPR001752">
    <property type="entry name" value="Kinesin_motor_dom"/>
</dbReference>
<keyword evidence="1" id="KW-0547">Nucleotide-binding</keyword>
<dbReference type="PANTHER" id="PTHR24115:SF1016">
    <property type="entry name" value="KINESIN FAMILY MEMBER 19A"/>
    <property type="match status" value="1"/>
</dbReference>
<name>A0A812UY39_9DINO</name>
<feature type="coiled-coil region" evidence="2">
    <location>
        <begin position="738"/>
        <end position="772"/>
    </location>
</feature>
<organism evidence="5 6">
    <name type="scientific">Symbiodinium natans</name>
    <dbReference type="NCBI Taxonomy" id="878477"/>
    <lineage>
        <taxon>Eukaryota</taxon>
        <taxon>Sar</taxon>
        <taxon>Alveolata</taxon>
        <taxon>Dinophyceae</taxon>
        <taxon>Suessiales</taxon>
        <taxon>Symbiodiniaceae</taxon>
        <taxon>Symbiodinium</taxon>
    </lineage>
</organism>
<dbReference type="GO" id="GO:0007018">
    <property type="term" value="P:microtubule-based movement"/>
    <property type="evidence" value="ECO:0007669"/>
    <property type="project" value="InterPro"/>
</dbReference>
<dbReference type="Proteomes" id="UP000604046">
    <property type="component" value="Unassembled WGS sequence"/>
</dbReference>
<dbReference type="InterPro" id="IPR027417">
    <property type="entry name" value="P-loop_NTPase"/>
</dbReference>
<dbReference type="InterPro" id="IPR027640">
    <property type="entry name" value="Kinesin-like_fam"/>
</dbReference>
<evidence type="ECO:0000256" key="3">
    <source>
        <dbReference type="SAM" id="MobiDB-lite"/>
    </source>
</evidence>
<dbReference type="GO" id="GO:0005871">
    <property type="term" value="C:kinesin complex"/>
    <property type="evidence" value="ECO:0007669"/>
    <property type="project" value="TreeGrafter"/>
</dbReference>
<keyword evidence="1" id="KW-0067">ATP-binding</keyword>
<dbReference type="GO" id="GO:0005874">
    <property type="term" value="C:microtubule"/>
    <property type="evidence" value="ECO:0007669"/>
    <property type="project" value="TreeGrafter"/>
</dbReference>
<dbReference type="GO" id="GO:0008017">
    <property type="term" value="F:microtubule binding"/>
    <property type="evidence" value="ECO:0007669"/>
    <property type="project" value="InterPro"/>
</dbReference>
<dbReference type="InterPro" id="IPR008984">
    <property type="entry name" value="SMAD_FHA_dom_sf"/>
</dbReference>
<dbReference type="PANTHER" id="PTHR24115">
    <property type="entry name" value="KINESIN-RELATED"/>
    <property type="match status" value="1"/>
</dbReference>
<keyword evidence="2" id="KW-0175">Coiled coil</keyword>
<reference evidence="5" key="1">
    <citation type="submission" date="2021-02" db="EMBL/GenBank/DDBJ databases">
        <authorList>
            <person name="Dougan E. K."/>
            <person name="Rhodes N."/>
            <person name="Thang M."/>
            <person name="Chan C."/>
        </authorList>
    </citation>
    <scope>NUCLEOTIDE SEQUENCE</scope>
</reference>
<protein>
    <submittedName>
        <fullName evidence="5">KIF13B protein</fullName>
    </submittedName>
</protein>
<evidence type="ECO:0000256" key="2">
    <source>
        <dbReference type="SAM" id="Coils"/>
    </source>
</evidence>
<dbReference type="Gene3D" id="2.60.200.20">
    <property type="match status" value="1"/>
</dbReference>
<sequence>MDEESIQIAVRIRPVNLPSQQATAVSFVGSTVAVTSDLGTEQTDVDCILVEASDKAEEASQERVFQALGKPIVQGALQGISQGVVFYGAAGSGKTFTLLGTREEPGLLVRLGQALLQPDGLPDLQPVETRVWFSSLEIFSDQVQDLLASQSLSERRDAPAFIHHPILGTQVVGATEVPVESSDLEELIEFALKRRALGGTCLHASSNRSSQAYCLRVETRGASGQESTAKVCLFDLAAPTLTSHRESCPSLAALKTTVQELQQGIRHRHFLFDASQLTLALRDSLDGRWRTTLVATLLAGSKHALESTGTMQFARMMQQLRTRPVASKMLSDQVQLLKDEVMELRKEAEFGLGAQLKAVLDDRTSLIAELMKHSASQSEERRKLARQRAKALEWCGLLPGSSEPLRRKDKTTPHLLNMSDDPSLAGCLLYFLPRGERTSVGSDLDSTIVFDGLGILPNLCSITNKDDMHVSMTRPDFARRHVLHNCKMLNTSESTMLSHNDTICLGRAQLLLLKIPLQSREGEEDQSILRPLQEECKLPEELSQFLPTLQLQGDITFDKVLSAFEHSDSLKYVQCYVKDLLPKLAPSNALACFTTLREACYLLDEANLITREVRPQDHMHFQVELIWDIERHPEEVLLIGLLNYGNGTDAPAKGAADCQVLHYWSYGRFLEKLDHMRDVHRMHCQGLQGWTGRGDPLQDPWLEPSTAVLRQHLLTKSWSCKQEQRHEVRKAVPETEELKVLKSRIAELVQEVEDKNAELEEKTQIVGQLKEQMAQIIPLVGGFAPEAAERLILEQPEPEAPCSKEKHDSQPSDTEHSCTMTVSASSEGGAGLGDVRDSERSRGFRVDNFGTSKGTTSGAAMLSQSSLTPPHYYRDLRR</sequence>
<comment type="caution">
    <text evidence="5">The sequence shown here is derived from an EMBL/GenBank/DDBJ whole genome shotgun (WGS) entry which is preliminary data.</text>
</comment>
<dbReference type="GO" id="GO:0005524">
    <property type="term" value="F:ATP binding"/>
    <property type="evidence" value="ECO:0007669"/>
    <property type="project" value="UniProtKB-UniRule"/>
</dbReference>
<feature type="region of interest" description="Disordered" evidence="3">
    <location>
        <begin position="797"/>
        <end position="878"/>
    </location>
</feature>
<dbReference type="InterPro" id="IPR036961">
    <property type="entry name" value="Kinesin_motor_dom_sf"/>
</dbReference>
<dbReference type="SUPFAM" id="SSF49879">
    <property type="entry name" value="SMAD/FHA domain"/>
    <property type="match status" value="1"/>
</dbReference>
<dbReference type="EMBL" id="CAJNDS010002811">
    <property type="protein sequence ID" value="CAE7606258.1"/>
    <property type="molecule type" value="Genomic_DNA"/>
</dbReference>
<dbReference type="PROSITE" id="PS50067">
    <property type="entry name" value="KINESIN_MOTOR_2"/>
    <property type="match status" value="1"/>
</dbReference>
<feature type="binding site" evidence="1">
    <location>
        <begin position="88"/>
        <end position="95"/>
    </location>
    <ligand>
        <name>ATP</name>
        <dbReference type="ChEBI" id="CHEBI:30616"/>
    </ligand>
</feature>
<dbReference type="PRINTS" id="PR00380">
    <property type="entry name" value="KINESINHEAVY"/>
</dbReference>
<comment type="similarity">
    <text evidence="1">Belongs to the TRAFAC class myosin-kinesin ATPase superfamily. Kinesin family.</text>
</comment>
<dbReference type="GO" id="GO:0016887">
    <property type="term" value="F:ATP hydrolysis activity"/>
    <property type="evidence" value="ECO:0007669"/>
    <property type="project" value="TreeGrafter"/>
</dbReference>
<feature type="compositionally biased region" description="Basic and acidic residues" evidence="3">
    <location>
        <begin position="802"/>
        <end position="816"/>
    </location>
</feature>
<dbReference type="Pfam" id="PF00225">
    <property type="entry name" value="Kinesin"/>
    <property type="match status" value="1"/>
</dbReference>
<evidence type="ECO:0000313" key="6">
    <source>
        <dbReference type="Proteomes" id="UP000604046"/>
    </source>
</evidence>
<evidence type="ECO:0000259" key="4">
    <source>
        <dbReference type="PROSITE" id="PS50067"/>
    </source>
</evidence>
<feature type="compositionally biased region" description="Polar residues" evidence="3">
    <location>
        <begin position="817"/>
        <end position="826"/>
    </location>
</feature>
<feature type="domain" description="Kinesin motor" evidence="4">
    <location>
        <begin position="5"/>
        <end position="320"/>
    </location>
</feature>
<feature type="compositionally biased region" description="Polar residues" evidence="3">
    <location>
        <begin position="849"/>
        <end position="868"/>
    </location>
</feature>
<evidence type="ECO:0000313" key="5">
    <source>
        <dbReference type="EMBL" id="CAE7606258.1"/>
    </source>
</evidence>
<gene>
    <name evidence="5" type="primary">KIF13B</name>
    <name evidence="5" type="ORF">SNAT2548_LOCUS34476</name>
</gene>
<keyword evidence="6" id="KW-1185">Reference proteome</keyword>